<feature type="region of interest" description="Disordered" evidence="1">
    <location>
        <begin position="675"/>
        <end position="696"/>
    </location>
</feature>
<dbReference type="GO" id="GO:0000175">
    <property type="term" value="F:3'-5'-RNA exonuclease activity"/>
    <property type="evidence" value="ECO:0007669"/>
    <property type="project" value="TreeGrafter"/>
</dbReference>
<dbReference type="EMBL" id="GDKF01004161">
    <property type="protein sequence ID" value="JAT74461.1"/>
    <property type="molecule type" value="Transcribed_RNA"/>
</dbReference>
<evidence type="ECO:0000259" key="2">
    <source>
        <dbReference type="SMART" id="SM00955"/>
    </source>
</evidence>
<dbReference type="SUPFAM" id="SSF50249">
    <property type="entry name" value="Nucleic acid-binding proteins"/>
    <property type="match status" value="1"/>
</dbReference>
<evidence type="ECO:0000256" key="1">
    <source>
        <dbReference type="SAM" id="MobiDB-lite"/>
    </source>
</evidence>
<evidence type="ECO:0000313" key="3">
    <source>
        <dbReference type="EMBL" id="JAT74461.1"/>
    </source>
</evidence>
<gene>
    <name evidence="3" type="ORF">g.8396</name>
</gene>
<feature type="compositionally biased region" description="Low complexity" evidence="1">
    <location>
        <begin position="681"/>
        <end position="693"/>
    </location>
</feature>
<dbReference type="Pfam" id="PF25255">
    <property type="entry name" value="WHD_RNase_II"/>
    <property type="match status" value="1"/>
</dbReference>
<dbReference type="GO" id="GO:0006402">
    <property type="term" value="P:mRNA catabolic process"/>
    <property type="evidence" value="ECO:0007669"/>
    <property type="project" value="TreeGrafter"/>
</dbReference>
<dbReference type="InterPro" id="IPR050180">
    <property type="entry name" value="RNR_Ribonuclease"/>
</dbReference>
<proteinExistence type="predicted"/>
<dbReference type="GO" id="GO:0000932">
    <property type="term" value="C:P-body"/>
    <property type="evidence" value="ECO:0007669"/>
    <property type="project" value="TreeGrafter"/>
</dbReference>
<protein>
    <recommendedName>
        <fullName evidence="2">RNB domain-containing protein</fullName>
    </recommendedName>
</protein>
<dbReference type="InterPro" id="IPR012340">
    <property type="entry name" value="NA-bd_OB-fold"/>
</dbReference>
<dbReference type="PANTHER" id="PTHR23355:SF42">
    <property type="entry name" value="RIBONUCLEASE II, CHLOROPLASTIC_MITOCHONDRIAL"/>
    <property type="match status" value="1"/>
</dbReference>
<accession>A0A1D2A5Y6</accession>
<dbReference type="GO" id="GO:0003723">
    <property type="term" value="F:RNA binding"/>
    <property type="evidence" value="ECO:0007669"/>
    <property type="project" value="InterPro"/>
</dbReference>
<sequence length="805" mass="85514">MPPAKLATLLRQLDSLSRLSATSLPSKYMPHAGFSWAPFGCARALRTCTPTRASFSRSPDARPAPPCLPHGPLLDRGPWRHARRMSVEVAAARHSGGPQGVNPGALVQFRRGEEFHLGRVVRPNSRGWQVQDASGALYGIRAQDIAYRLPGEDADLAVLTAEVEGMLDPALLALGWEVSEASALYSVAQMASFLYGSEGPAARAAAHRLLQQDGTFFKQVGREPPLFSPRPAAAVEALRTERAAREAARAAAAEFQAAVHAARRAPPGSKPPPGAWAAGPHAERMATLAAYALGRATVREHARAVNLLHDLHASPTAHAAGALLQEVGALPADVDLALLAAGYSPHFAPGLEAAAARLAADPPPDPDAGRRRDLTRLPCVTIDDDSTTEVDDGLAVEATPDGRLRVWVHVADPARWVQPGSELAREAARRAKSVYLPNALVPMFPLALAEGPFSLTQDVAGPALSFGFVLNEDGSLDADSIEACPSIVCPSRRLSYDDVDSMLLECTPEQEPDMFRLHAASLARVAWRTSQGAIQFSMPEASIGLASGPDGRQRVTIQDLQSRESASRLLVAEMMIAAGEAAALLGPRLGVALPYRGQPAPVLPSEEELGALPAGLARDALLRSRMMRSAMGVERPLPHAGLGLPGYVQVTSPIRRYSDLLAHWQLKAALASAGGAGPGATDGAATDAATSGPPFTPEALAMEVDTTTSITQAALKIEREVESRWVARYFEERLAEDPGSTWSGTMLSWLRQELGLAKVALDYLGLEMVVRVSRPVTPGTRFALRCTNVDRDTGVVQLEAGANVR</sequence>
<dbReference type="InterPro" id="IPR057324">
    <property type="entry name" value="WH_RNase_II"/>
</dbReference>
<organism evidence="3">
    <name type="scientific">Auxenochlorella protothecoides</name>
    <name type="common">Green microalga</name>
    <name type="synonym">Chlorella protothecoides</name>
    <dbReference type="NCBI Taxonomy" id="3075"/>
    <lineage>
        <taxon>Eukaryota</taxon>
        <taxon>Viridiplantae</taxon>
        <taxon>Chlorophyta</taxon>
        <taxon>core chlorophytes</taxon>
        <taxon>Trebouxiophyceae</taxon>
        <taxon>Chlorellales</taxon>
        <taxon>Chlorellaceae</taxon>
        <taxon>Auxenochlorella</taxon>
    </lineage>
</organism>
<feature type="region of interest" description="Disordered" evidence="1">
    <location>
        <begin position="54"/>
        <end position="75"/>
    </location>
</feature>
<dbReference type="AlphaFoldDB" id="A0A1D2A5Y6"/>
<dbReference type="Pfam" id="PF00773">
    <property type="entry name" value="RNB"/>
    <property type="match status" value="1"/>
</dbReference>
<dbReference type="SMART" id="SM00955">
    <property type="entry name" value="RNB"/>
    <property type="match status" value="1"/>
</dbReference>
<dbReference type="InterPro" id="IPR001900">
    <property type="entry name" value="RNase_II/R"/>
</dbReference>
<name>A0A1D2A5Y6_AUXPR</name>
<feature type="domain" description="RNB" evidence="2">
    <location>
        <begin position="371"/>
        <end position="672"/>
    </location>
</feature>
<reference evidence="3" key="1">
    <citation type="submission" date="2015-08" db="EMBL/GenBank/DDBJ databases">
        <authorList>
            <person name="Babu N.S."/>
            <person name="Beckwith C.J."/>
            <person name="Beseler K.G."/>
            <person name="Brison A."/>
            <person name="Carone J.V."/>
            <person name="Caskin T.P."/>
            <person name="Diamond M."/>
            <person name="Durham M.E."/>
            <person name="Foxe J.M."/>
            <person name="Go M."/>
            <person name="Henderson B.A."/>
            <person name="Jones I.B."/>
            <person name="McGettigan J.A."/>
            <person name="Micheletti S.J."/>
            <person name="Nasrallah M.E."/>
            <person name="Ortiz D."/>
            <person name="Piller C.R."/>
            <person name="Privatt S.R."/>
            <person name="Schneider S.L."/>
            <person name="Sharp S."/>
            <person name="Smith T.C."/>
            <person name="Stanton J.D."/>
            <person name="Ullery H.E."/>
            <person name="Wilson R.J."/>
            <person name="Serrano M.G."/>
            <person name="Buck G."/>
            <person name="Lee V."/>
            <person name="Wang Y."/>
            <person name="Carvalho R."/>
            <person name="Voegtly L."/>
            <person name="Shi R."/>
            <person name="Duckworth R."/>
            <person name="Johnson A."/>
            <person name="Loviza R."/>
            <person name="Walstead R."/>
            <person name="Shah Z."/>
            <person name="Kiflezghi M."/>
            <person name="Wade K."/>
            <person name="Ball S.L."/>
            <person name="Bradley K.W."/>
            <person name="Asai D.J."/>
            <person name="Bowman C.A."/>
            <person name="Russell D.A."/>
            <person name="Pope W.H."/>
            <person name="Jacobs-Sera D."/>
            <person name="Hendrix R.W."/>
            <person name="Hatfull G.F."/>
        </authorList>
    </citation>
    <scope>NUCLEOTIDE SEQUENCE</scope>
</reference>
<dbReference type="PANTHER" id="PTHR23355">
    <property type="entry name" value="RIBONUCLEASE"/>
    <property type="match status" value="1"/>
</dbReference>
<dbReference type="Pfam" id="PF23161">
    <property type="entry name" value="HTH_RNase_II"/>
    <property type="match status" value="1"/>
</dbReference>
<dbReference type="InterPro" id="IPR056404">
    <property type="entry name" value="HTH_RNase_II"/>
</dbReference>